<organism evidence="16 17">
    <name type="scientific">Gouania willdenowi</name>
    <name type="common">Blunt-snouted clingfish</name>
    <name type="synonym">Lepadogaster willdenowi</name>
    <dbReference type="NCBI Taxonomy" id="441366"/>
    <lineage>
        <taxon>Eukaryota</taxon>
        <taxon>Metazoa</taxon>
        <taxon>Chordata</taxon>
        <taxon>Craniata</taxon>
        <taxon>Vertebrata</taxon>
        <taxon>Euteleostomi</taxon>
        <taxon>Actinopterygii</taxon>
        <taxon>Neopterygii</taxon>
        <taxon>Teleostei</taxon>
        <taxon>Neoteleostei</taxon>
        <taxon>Acanthomorphata</taxon>
        <taxon>Ovalentaria</taxon>
        <taxon>Blenniimorphae</taxon>
        <taxon>Blenniiformes</taxon>
        <taxon>Gobiesocoidei</taxon>
        <taxon>Gobiesocidae</taxon>
        <taxon>Gobiesocinae</taxon>
        <taxon>Gouania</taxon>
    </lineage>
</organism>
<evidence type="ECO:0000256" key="3">
    <source>
        <dbReference type="ARBA" id="ARBA00010241"/>
    </source>
</evidence>
<evidence type="ECO:0000256" key="10">
    <source>
        <dbReference type="ARBA" id="ARBA00023207"/>
    </source>
</evidence>
<feature type="compositionally biased region" description="Polar residues" evidence="12">
    <location>
        <begin position="145"/>
        <end position="167"/>
    </location>
</feature>
<keyword evidence="7 13" id="KW-1133">Transmembrane helix</keyword>
<dbReference type="Proteomes" id="UP000694680">
    <property type="component" value="Chromosome 16"/>
</dbReference>
<feature type="signal peptide" evidence="14">
    <location>
        <begin position="1"/>
        <end position="18"/>
    </location>
</feature>
<reference evidence="16" key="2">
    <citation type="submission" date="2025-08" db="UniProtKB">
        <authorList>
            <consortium name="Ensembl"/>
        </authorList>
    </citation>
    <scope>IDENTIFICATION</scope>
</reference>
<keyword evidence="8 13" id="KW-0472">Membrane</keyword>
<evidence type="ECO:0000256" key="4">
    <source>
        <dbReference type="ARBA" id="ARBA00022692"/>
    </source>
</evidence>
<evidence type="ECO:0000256" key="6">
    <source>
        <dbReference type="ARBA" id="ARBA00022974"/>
    </source>
</evidence>
<evidence type="ECO:0000313" key="16">
    <source>
        <dbReference type="Ensembl" id="ENSGWIP00000037821.1"/>
    </source>
</evidence>
<dbReference type="OrthoDB" id="10044468at2759"/>
<comment type="similarity">
    <text evidence="2 11">Belongs to the syndecan proteoglycan family.</text>
</comment>
<dbReference type="InterPro" id="IPR030479">
    <property type="entry name" value="Syndecan_CS"/>
</dbReference>
<sequence length="284" mass="31263">MRNVWFLFLVGMSTGLFSEKHFVTSQTTFATTDDLYLEGHTSGDLPIDDEDAENDGSGSGSGDYGIIDLAEKDEHLYRFLNISKSTEEMQPLQPQPTTVSTHIIHTTAVVTQETTNKVKDAVTTAVISPDANEDKVSVIIPKAEPTTQKPRPSTAVTPSRKTTTASVTLEPNADNSLDRWNVAPTKEEILIKQVDNDIETRAEQGGRLLNMAHEKDVTSENLWERTEVLAAVIACGVVGFLCAVFLLLLLAYRMKKKDEGSYDLGDTKLTSTAYQKAPTKEFYA</sequence>
<evidence type="ECO:0000256" key="14">
    <source>
        <dbReference type="SAM" id="SignalP"/>
    </source>
</evidence>
<evidence type="ECO:0000313" key="17">
    <source>
        <dbReference type="Proteomes" id="UP000694680"/>
    </source>
</evidence>
<dbReference type="AlphaFoldDB" id="A0A8C5GYV3"/>
<evidence type="ECO:0000256" key="5">
    <source>
        <dbReference type="ARBA" id="ARBA00022729"/>
    </source>
</evidence>
<name>A0A8C5GYV3_GOUWI</name>
<keyword evidence="10 11" id="KW-0357">Heparan sulfate</keyword>
<feature type="region of interest" description="Disordered" evidence="12">
    <location>
        <begin position="144"/>
        <end position="167"/>
    </location>
</feature>
<feature type="region of interest" description="Disordered" evidence="12">
    <location>
        <begin position="40"/>
        <end position="64"/>
    </location>
</feature>
<comment type="subcellular location">
    <subcellularLocation>
        <location evidence="1 11">Membrane</location>
        <topology evidence="1 11">Single-pass type I membrane protein</topology>
    </subcellularLocation>
</comment>
<dbReference type="RefSeq" id="XP_028327426.1">
    <property type="nucleotide sequence ID" value="XM_028471625.1"/>
</dbReference>
<dbReference type="InterPro" id="IPR001050">
    <property type="entry name" value="Syndecan"/>
</dbReference>
<reference evidence="16" key="1">
    <citation type="submission" date="2020-06" db="EMBL/GenBank/DDBJ databases">
        <authorList>
            <consortium name="Wellcome Sanger Institute Data Sharing"/>
        </authorList>
    </citation>
    <scope>NUCLEOTIDE SEQUENCE [LARGE SCALE GENOMIC DNA]</scope>
</reference>
<proteinExistence type="inferred from homology"/>
<reference evidence="16" key="3">
    <citation type="submission" date="2025-09" db="UniProtKB">
        <authorList>
            <consortium name="Ensembl"/>
        </authorList>
    </citation>
    <scope>IDENTIFICATION</scope>
</reference>
<dbReference type="GeneID" id="114478516"/>
<evidence type="ECO:0000256" key="7">
    <source>
        <dbReference type="ARBA" id="ARBA00022989"/>
    </source>
</evidence>
<keyword evidence="6 11" id="KW-0654">Proteoglycan</keyword>
<evidence type="ECO:0000256" key="9">
    <source>
        <dbReference type="ARBA" id="ARBA00023180"/>
    </source>
</evidence>
<dbReference type="PROSITE" id="PS00964">
    <property type="entry name" value="SYNDECAN"/>
    <property type="match status" value="1"/>
</dbReference>
<dbReference type="GO" id="GO:0009986">
    <property type="term" value="C:cell surface"/>
    <property type="evidence" value="ECO:0007669"/>
    <property type="project" value="TreeGrafter"/>
</dbReference>
<dbReference type="PANTHER" id="PTHR10915">
    <property type="entry name" value="SYNDECAN"/>
    <property type="match status" value="1"/>
</dbReference>
<dbReference type="InterPro" id="IPR027789">
    <property type="entry name" value="Syndecan/Neurexin_dom"/>
</dbReference>
<gene>
    <name evidence="16" type="primary">LOC114478516</name>
</gene>
<dbReference type="PANTHER" id="PTHR10915:SF6">
    <property type="entry name" value="SYNDECAN-2"/>
    <property type="match status" value="1"/>
</dbReference>
<evidence type="ECO:0000256" key="2">
    <source>
        <dbReference type="ARBA" id="ARBA00005343"/>
    </source>
</evidence>
<keyword evidence="5 14" id="KW-0732">Signal</keyword>
<protein>
    <recommendedName>
        <fullName evidence="11">Syndecan</fullName>
    </recommendedName>
</protein>
<dbReference type="Pfam" id="PF01034">
    <property type="entry name" value="Syndecan"/>
    <property type="match status" value="1"/>
</dbReference>
<keyword evidence="4 11" id="KW-0812">Transmembrane</keyword>
<evidence type="ECO:0000256" key="8">
    <source>
        <dbReference type="ARBA" id="ARBA00023136"/>
    </source>
</evidence>
<evidence type="ECO:0000256" key="1">
    <source>
        <dbReference type="ARBA" id="ARBA00004479"/>
    </source>
</evidence>
<feature type="domain" description="Syndecan/Neurexin" evidence="15">
    <location>
        <begin position="221"/>
        <end position="282"/>
    </location>
</feature>
<keyword evidence="17" id="KW-1185">Reference proteome</keyword>
<comment type="similarity">
    <text evidence="3">Belongs to the neurexin family.</text>
</comment>
<evidence type="ECO:0000256" key="11">
    <source>
        <dbReference type="RuleBase" id="RU000649"/>
    </source>
</evidence>
<dbReference type="GO" id="GO:0016477">
    <property type="term" value="P:cell migration"/>
    <property type="evidence" value="ECO:0007669"/>
    <property type="project" value="TreeGrafter"/>
</dbReference>
<comment type="function">
    <text evidence="11">Cell surface proteoglycan.</text>
</comment>
<evidence type="ECO:0000256" key="13">
    <source>
        <dbReference type="SAM" id="Phobius"/>
    </source>
</evidence>
<feature type="chain" id="PRO_5034876910" description="Syndecan" evidence="14">
    <location>
        <begin position="19"/>
        <end position="284"/>
    </location>
</feature>
<accession>A0A8C5GYV3</accession>
<evidence type="ECO:0000256" key="12">
    <source>
        <dbReference type="SAM" id="MobiDB-lite"/>
    </source>
</evidence>
<feature type="transmembrane region" description="Helical" evidence="13">
    <location>
        <begin position="228"/>
        <end position="252"/>
    </location>
</feature>
<keyword evidence="9 11" id="KW-0325">Glycoprotein</keyword>
<dbReference type="Ensembl" id="ENSGWIT00000041183.1">
    <property type="protein sequence ID" value="ENSGWIP00000037821.1"/>
    <property type="gene ID" value="ENSGWIG00000019426.1"/>
</dbReference>
<evidence type="ECO:0000259" key="15">
    <source>
        <dbReference type="Pfam" id="PF01034"/>
    </source>
</evidence>
<dbReference type="GO" id="GO:0016020">
    <property type="term" value="C:membrane"/>
    <property type="evidence" value="ECO:0007669"/>
    <property type="project" value="UniProtKB-SubCell"/>
</dbReference>